<evidence type="ECO:0000256" key="15">
    <source>
        <dbReference type="SAM" id="MobiDB-lite"/>
    </source>
</evidence>
<accession>A0A9N7MLL3</accession>
<keyword evidence="8 18" id="KW-0418">Kinase</keyword>
<dbReference type="InterPro" id="IPR011009">
    <property type="entry name" value="Kinase-like_dom_sf"/>
</dbReference>
<dbReference type="FunFam" id="3.30.200.20:FF:000542">
    <property type="entry name" value="Receptor-like serine/threonine-protein kinase At4g25390"/>
    <property type="match status" value="1"/>
</dbReference>
<keyword evidence="10 16" id="KW-1133">Transmembrane helix</keyword>
<evidence type="ECO:0000256" key="11">
    <source>
        <dbReference type="ARBA" id="ARBA00023136"/>
    </source>
</evidence>
<keyword evidence="7 14" id="KW-0547">Nucleotide-binding</keyword>
<evidence type="ECO:0000313" key="18">
    <source>
        <dbReference type="EMBL" id="CAA0810088.1"/>
    </source>
</evidence>
<evidence type="ECO:0000256" key="10">
    <source>
        <dbReference type="ARBA" id="ARBA00022989"/>
    </source>
</evidence>
<dbReference type="PROSITE" id="PS00107">
    <property type="entry name" value="PROTEIN_KINASE_ATP"/>
    <property type="match status" value="1"/>
</dbReference>
<dbReference type="Gene3D" id="1.10.510.10">
    <property type="entry name" value="Transferase(Phosphotransferase) domain 1"/>
    <property type="match status" value="2"/>
</dbReference>
<reference evidence="18" key="1">
    <citation type="submission" date="2019-12" db="EMBL/GenBank/DDBJ databases">
        <authorList>
            <person name="Scholes J."/>
        </authorList>
    </citation>
    <scope>NUCLEOTIDE SEQUENCE</scope>
</reference>
<dbReference type="InterPro" id="IPR044576">
    <property type="entry name" value="At4g25390-like"/>
</dbReference>
<evidence type="ECO:0000256" key="12">
    <source>
        <dbReference type="ARBA" id="ARBA00047899"/>
    </source>
</evidence>
<comment type="subcellular location">
    <subcellularLocation>
        <location evidence="1">Cell membrane</location>
        <topology evidence="1">Single-pass membrane protein</topology>
    </subcellularLocation>
</comment>
<comment type="caution">
    <text evidence="18">The sequence shown here is derived from an EMBL/GenBank/DDBJ whole genome shotgun (WGS) entry which is preliminary data.</text>
</comment>
<organism evidence="18 19">
    <name type="scientific">Striga hermonthica</name>
    <name type="common">Purple witchweed</name>
    <name type="synonym">Buchnera hermonthica</name>
    <dbReference type="NCBI Taxonomy" id="68872"/>
    <lineage>
        <taxon>Eukaryota</taxon>
        <taxon>Viridiplantae</taxon>
        <taxon>Streptophyta</taxon>
        <taxon>Embryophyta</taxon>
        <taxon>Tracheophyta</taxon>
        <taxon>Spermatophyta</taxon>
        <taxon>Magnoliopsida</taxon>
        <taxon>eudicotyledons</taxon>
        <taxon>Gunneridae</taxon>
        <taxon>Pentapetalae</taxon>
        <taxon>asterids</taxon>
        <taxon>lamiids</taxon>
        <taxon>Lamiales</taxon>
        <taxon>Orobanchaceae</taxon>
        <taxon>Buchnereae</taxon>
        <taxon>Striga</taxon>
    </lineage>
</organism>
<dbReference type="AlphaFoldDB" id="A0A9N7MLL3"/>
<proteinExistence type="predicted"/>
<dbReference type="PANTHER" id="PTHR46821:SF4">
    <property type="entry name" value="OS08G0275200 PROTEIN"/>
    <property type="match status" value="1"/>
</dbReference>
<dbReference type="PANTHER" id="PTHR46821">
    <property type="entry name" value="OS07G0586332 PROTEIN"/>
    <property type="match status" value="1"/>
</dbReference>
<dbReference type="GO" id="GO:0004674">
    <property type="term" value="F:protein serine/threonine kinase activity"/>
    <property type="evidence" value="ECO:0007669"/>
    <property type="project" value="UniProtKB-KW"/>
</dbReference>
<dbReference type="Pfam" id="PF00069">
    <property type="entry name" value="Pkinase"/>
    <property type="match status" value="1"/>
</dbReference>
<dbReference type="EMBL" id="CACSLK010004670">
    <property type="protein sequence ID" value="CAA0810088.1"/>
    <property type="molecule type" value="Genomic_DNA"/>
</dbReference>
<dbReference type="Proteomes" id="UP001153555">
    <property type="component" value="Unassembled WGS sequence"/>
</dbReference>
<dbReference type="SUPFAM" id="SSF56112">
    <property type="entry name" value="Protein kinase-like (PK-like)"/>
    <property type="match status" value="1"/>
</dbReference>
<keyword evidence="11 16" id="KW-0472">Membrane</keyword>
<dbReference type="PROSITE" id="PS50011">
    <property type="entry name" value="PROTEIN_KINASE_DOM"/>
    <property type="match status" value="1"/>
</dbReference>
<feature type="compositionally biased region" description="Basic and acidic residues" evidence="15">
    <location>
        <begin position="398"/>
        <end position="439"/>
    </location>
</feature>
<keyword evidence="19" id="KW-1185">Reference proteome</keyword>
<evidence type="ECO:0000256" key="9">
    <source>
        <dbReference type="ARBA" id="ARBA00022840"/>
    </source>
</evidence>
<dbReference type="PROSITE" id="PS00108">
    <property type="entry name" value="PROTEIN_KINASE_ST"/>
    <property type="match status" value="1"/>
</dbReference>
<comment type="catalytic activity">
    <reaction evidence="12">
        <text>L-threonyl-[protein] + ATP = O-phospho-L-threonyl-[protein] + ADP + H(+)</text>
        <dbReference type="Rhea" id="RHEA:46608"/>
        <dbReference type="Rhea" id="RHEA-COMP:11060"/>
        <dbReference type="Rhea" id="RHEA-COMP:11605"/>
        <dbReference type="ChEBI" id="CHEBI:15378"/>
        <dbReference type="ChEBI" id="CHEBI:30013"/>
        <dbReference type="ChEBI" id="CHEBI:30616"/>
        <dbReference type="ChEBI" id="CHEBI:61977"/>
        <dbReference type="ChEBI" id="CHEBI:456216"/>
        <dbReference type="EC" id="2.7.11.1"/>
    </reaction>
</comment>
<evidence type="ECO:0000256" key="16">
    <source>
        <dbReference type="SAM" id="Phobius"/>
    </source>
</evidence>
<dbReference type="InterPro" id="IPR017441">
    <property type="entry name" value="Protein_kinase_ATP_BS"/>
</dbReference>
<evidence type="ECO:0000313" key="19">
    <source>
        <dbReference type="Proteomes" id="UP001153555"/>
    </source>
</evidence>
<dbReference type="Gene3D" id="3.30.200.20">
    <property type="entry name" value="Phosphorylase Kinase, domain 1"/>
    <property type="match status" value="1"/>
</dbReference>
<feature type="region of interest" description="Disordered" evidence="15">
    <location>
        <begin position="387"/>
        <end position="450"/>
    </location>
</feature>
<dbReference type="GO" id="GO:0005886">
    <property type="term" value="C:plasma membrane"/>
    <property type="evidence" value="ECO:0007669"/>
    <property type="project" value="UniProtKB-SubCell"/>
</dbReference>
<keyword evidence="5" id="KW-0808">Transferase</keyword>
<evidence type="ECO:0000256" key="2">
    <source>
        <dbReference type="ARBA" id="ARBA00012513"/>
    </source>
</evidence>
<gene>
    <name evidence="18" type="ORF">SHERM_01015</name>
</gene>
<evidence type="ECO:0000256" key="4">
    <source>
        <dbReference type="ARBA" id="ARBA00022527"/>
    </source>
</evidence>
<evidence type="ECO:0000256" key="14">
    <source>
        <dbReference type="PROSITE-ProRule" id="PRU10141"/>
    </source>
</evidence>
<feature type="transmembrane region" description="Helical" evidence="16">
    <location>
        <begin position="20"/>
        <end position="40"/>
    </location>
</feature>
<keyword evidence="4" id="KW-0723">Serine/threonine-protein kinase</keyword>
<dbReference type="SMART" id="SM00220">
    <property type="entry name" value="S_TKc"/>
    <property type="match status" value="1"/>
</dbReference>
<protein>
    <recommendedName>
        <fullName evidence="2">non-specific serine/threonine protein kinase</fullName>
        <ecNumber evidence="2">2.7.11.1</ecNumber>
    </recommendedName>
</protein>
<name>A0A9N7MLL3_STRHE</name>
<keyword evidence="6 16" id="KW-0812">Transmembrane</keyword>
<evidence type="ECO:0000256" key="1">
    <source>
        <dbReference type="ARBA" id="ARBA00004162"/>
    </source>
</evidence>
<evidence type="ECO:0000256" key="7">
    <source>
        <dbReference type="ARBA" id="ARBA00022741"/>
    </source>
</evidence>
<evidence type="ECO:0000256" key="5">
    <source>
        <dbReference type="ARBA" id="ARBA00022679"/>
    </source>
</evidence>
<evidence type="ECO:0000256" key="6">
    <source>
        <dbReference type="ARBA" id="ARBA00022692"/>
    </source>
</evidence>
<sequence>MASRQPFPEKRARPNTRVVFLAIAISSALIILSAVVYYLYNLWYSLLQKSRTSPFDAGSPLNKLHKFSHKELKSATNNFSVSNAIGKGGSGTVFRGILTDGKLVAVKLLDSNLLQSEQEFQNELKILGGLKPCPLIVNLLGFCVEKGKRLLVFEYMPNRSLQESLFLQDSNNSSNDGVCDDFGLNYLNWGMRFNIILDVAKALAFLHLECEPPVIHGDVKPSNVLLDSEFRAKLSDFGLSRLKLEGEVGVDLFSQELSGNLNAVEGFGEVEIENESQENNEVDFALALQASNSSKNSSKLQHSSTGLAKNFNFRWECGNNNSKGKEFVPYDDHELSSEDHNKELSLNAGEDISSKQWGKDWWWRQEGSEELSSKEYVKEWIGSQICPDPDIPDWEEATTTREKTSSKNDTKLEIHTENNKNFRQESGFERPNDGGEKENPNPNRWRKARSENHRKMHEWWKEENLDNISKKSKKTKKVNNFRPHFGPGKCFSFRRMSQQNENDEDCRNPEFSFRLGRKKKEKSNSPGDFFSRELSSTTSMRGTLCYVAPEYNGYGYLMEKADIYSLGVLILVVVSGRRPLHVLSSPMKLEQANLISWAKRLAYSGNVLELVDKRLKDEYNREEVSLCINLALMCLQKMPELRPDIGDKMPELRPDIGDVVRVLKGEMEIPYRPFEFSPSPPSRLLSSSRNGGLDY</sequence>
<keyword evidence="9 14" id="KW-0067">ATP-binding</keyword>
<evidence type="ECO:0000256" key="3">
    <source>
        <dbReference type="ARBA" id="ARBA00022475"/>
    </source>
</evidence>
<dbReference type="EC" id="2.7.11.1" evidence="2"/>
<dbReference type="InterPro" id="IPR000719">
    <property type="entry name" value="Prot_kinase_dom"/>
</dbReference>
<comment type="catalytic activity">
    <reaction evidence="13">
        <text>L-seryl-[protein] + ATP = O-phospho-L-seryl-[protein] + ADP + H(+)</text>
        <dbReference type="Rhea" id="RHEA:17989"/>
        <dbReference type="Rhea" id="RHEA-COMP:9863"/>
        <dbReference type="Rhea" id="RHEA-COMP:11604"/>
        <dbReference type="ChEBI" id="CHEBI:15378"/>
        <dbReference type="ChEBI" id="CHEBI:29999"/>
        <dbReference type="ChEBI" id="CHEBI:30616"/>
        <dbReference type="ChEBI" id="CHEBI:83421"/>
        <dbReference type="ChEBI" id="CHEBI:456216"/>
        <dbReference type="EC" id="2.7.11.1"/>
    </reaction>
</comment>
<evidence type="ECO:0000256" key="8">
    <source>
        <dbReference type="ARBA" id="ARBA00022777"/>
    </source>
</evidence>
<keyword evidence="18" id="KW-0675">Receptor</keyword>
<dbReference type="OrthoDB" id="4062651at2759"/>
<keyword evidence="3" id="KW-1003">Cell membrane</keyword>
<feature type="binding site" evidence="14">
    <location>
        <position position="107"/>
    </location>
    <ligand>
        <name>ATP</name>
        <dbReference type="ChEBI" id="CHEBI:30616"/>
    </ligand>
</feature>
<feature type="domain" description="Protein kinase" evidence="17">
    <location>
        <begin position="79"/>
        <end position="656"/>
    </location>
</feature>
<dbReference type="GO" id="GO:0005524">
    <property type="term" value="F:ATP binding"/>
    <property type="evidence" value="ECO:0007669"/>
    <property type="project" value="UniProtKB-UniRule"/>
</dbReference>
<dbReference type="InterPro" id="IPR008271">
    <property type="entry name" value="Ser/Thr_kinase_AS"/>
</dbReference>
<evidence type="ECO:0000256" key="13">
    <source>
        <dbReference type="ARBA" id="ARBA00048679"/>
    </source>
</evidence>
<evidence type="ECO:0000259" key="17">
    <source>
        <dbReference type="PROSITE" id="PS50011"/>
    </source>
</evidence>